<feature type="coiled-coil region" evidence="6">
    <location>
        <begin position="209"/>
        <end position="266"/>
    </location>
</feature>
<dbReference type="Proteomes" id="UP000192652">
    <property type="component" value="Unassembled WGS sequence"/>
</dbReference>
<evidence type="ECO:0000313" key="10">
    <source>
        <dbReference type="EMBL" id="OQP88254.1"/>
    </source>
</evidence>
<proteinExistence type="predicted"/>
<evidence type="ECO:0000256" key="1">
    <source>
        <dbReference type="ARBA" id="ARBA00004651"/>
    </source>
</evidence>
<keyword evidence="11" id="KW-1185">Reference proteome</keyword>
<keyword evidence="2" id="KW-1003">Cell membrane</keyword>
<name>A0ABX3PIB9_9HYPH</name>
<evidence type="ECO:0000259" key="9">
    <source>
        <dbReference type="Pfam" id="PF02706"/>
    </source>
</evidence>
<accession>A0ABX3PIB9</accession>
<feature type="domain" description="Polysaccharide chain length determinant N-terminal" evidence="9">
    <location>
        <begin position="13"/>
        <end position="104"/>
    </location>
</feature>
<reference evidence="10 11" key="1">
    <citation type="journal article" date="2017" name="Antonie Van Leeuwenhoek">
        <title>Rhizobium rhizosphaerae sp. nov., a novel species isolated from rice rhizosphere.</title>
        <authorList>
            <person name="Zhao J.J."/>
            <person name="Zhang J."/>
            <person name="Zhang R.J."/>
            <person name="Zhang C.W."/>
            <person name="Yin H.Q."/>
            <person name="Zhang X.X."/>
        </authorList>
    </citation>
    <scope>NUCLEOTIDE SEQUENCE [LARGE SCALE GENOMIC DNA]</scope>
    <source>
        <strain evidence="10 11">RD15</strain>
    </source>
</reference>
<evidence type="ECO:0000256" key="2">
    <source>
        <dbReference type="ARBA" id="ARBA00022475"/>
    </source>
</evidence>
<evidence type="ECO:0000256" key="4">
    <source>
        <dbReference type="ARBA" id="ARBA00022989"/>
    </source>
</evidence>
<gene>
    <name evidence="10" type="ORF">BTR14_02060</name>
</gene>
<dbReference type="PANTHER" id="PTHR32309">
    <property type="entry name" value="TYROSINE-PROTEIN KINASE"/>
    <property type="match status" value="1"/>
</dbReference>
<comment type="subcellular location">
    <subcellularLocation>
        <location evidence="1">Cell membrane</location>
        <topology evidence="1">Multi-pass membrane protein</topology>
    </subcellularLocation>
</comment>
<evidence type="ECO:0000256" key="5">
    <source>
        <dbReference type="ARBA" id="ARBA00023136"/>
    </source>
</evidence>
<keyword evidence="5 8" id="KW-0472">Membrane</keyword>
<comment type="caution">
    <text evidence="10">The sequence shown here is derived from an EMBL/GenBank/DDBJ whole genome shotgun (WGS) entry which is preliminary data.</text>
</comment>
<evidence type="ECO:0000256" key="6">
    <source>
        <dbReference type="SAM" id="Coils"/>
    </source>
</evidence>
<dbReference type="EMBL" id="MSPX01000001">
    <property type="protein sequence ID" value="OQP88254.1"/>
    <property type="molecule type" value="Genomic_DNA"/>
</dbReference>
<evidence type="ECO:0000256" key="7">
    <source>
        <dbReference type="SAM" id="MobiDB-lite"/>
    </source>
</evidence>
<dbReference type="Gene3D" id="3.40.50.300">
    <property type="entry name" value="P-loop containing nucleotide triphosphate hydrolases"/>
    <property type="match status" value="1"/>
</dbReference>
<dbReference type="SUPFAM" id="SSF52540">
    <property type="entry name" value="P-loop containing nucleoside triphosphate hydrolases"/>
    <property type="match status" value="1"/>
</dbReference>
<sequence>MSLPADRSAADVDIDLRALSSALWRRRWRILATTALVSALAFAGASMITPSFQGETRLLIESREPDFSAQPAASVNGLAFDDPAIVSQVQVLQSVDLIKQVARDMRLYQLKEFDPAAEPSALSDLLVMLRLKKNPLDTPPEERVLKAFQEKLQVYQVEKSRVIGVQFTSKDRRLAAAIPNEMARVYLSLQSGAKLDSNTEASRWLEPEIANLREKVRAAEQKVADYRAKSDLLPTGENGTLATRQLTDLSAELARVRAERANAQSRADGVRAAIKSGRDASTLNEVVASPAMQRLSDTESQLQRQIADLSITLLDGHPRLKGLKAQLQGVRAQIREETRRILQGLDNDVDVASLREQDLMRQMNTLKASSAKAGEDEVDLRALEREAAAQRQLLETYLARYREAASRVSSSATPADARVISSAVEPGEPIFPKVIPITVVAGLGSLLLSTLFVLLSELFSGRALRPSNGFGPGRPRRRVAIPLASEARMPSRQPVHRPEPAVFGRDPAARALETAVHVPDFPMPTEPASLEARLSPETLAEIAALDLADDADAKAQTSAAPTTAEPGSTPADPPPATEPAAGRNADPLSERLDDVAARLTLDEIKVALCLSPGGEAGSATAVALARHLADLGCRTVLIDLSGTALASRIMTPGAPAGITELLSAKVAFGETIHPDQLSDAHVIPQGNADPDMALKGAERLPMIIDALADAYQLVVVDCGHARIDGLARLSRAERTRILLAVAEMDEAELIGTLEALEKAGHHDVALLANVERGAPSALSPRRHQAG</sequence>
<feature type="coiled-coil region" evidence="6">
    <location>
        <begin position="292"/>
        <end position="340"/>
    </location>
</feature>
<dbReference type="RefSeq" id="WP_081173325.1">
    <property type="nucleotide sequence ID" value="NZ_MSPX01000001.1"/>
</dbReference>
<evidence type="ECO:0000313" key="11">
    <source>
        <dbReference type="Proteomes" id="UP000192652"/>
    </source>
</evidence>
<keyword evidence="6" id="KW-0175">Coiled coil</keyword>
<evidence type="ECO:0000256" key="8">
    <source>
        <dbReference type="SAM" id="Phobius"/>
    </source>
</evidence>
<evidence type="ECO:0000256" key="3">
    <source>
        <dbReference type="ARBA" id="ARBA00022692"/>
    </source>
</evidence>
<dbReference type="InterPro" id="IPR050445">
    <property type="entry name" value="Bact_polysacc_biosynth/exp"/>
</dbReference>
<keyword evidence="3 8" id="KW-0812">Transmembrane</keyword>
<dbReference type="Pfam" id="PF02706">
    <property type="entry name" value="Wzz"/>
    <property type="match status" value="1"/>
</dbReference>
<protein>
    <recommendedName>
        <fullName evidence="9">Polysaccharide chain length determinant N-terminal domain-containing protein</fullName>
    </recommendedName>
</protein>
<dbReference type="PANTHER" id="PTHR32309:SF13">
    <property type="entry name" value="FERRIC ENTEROBACTIN TRANSPORT PROTEIN FEPE"/>
    <property type="match status" value="1"/>
</dbReference>
<feature type="region of interest" description="Disordered" evidence="7">
    <location>
        <begin position="552"/>
        <end position="587"/>
    </location>
</feature>
<keyword evidence="4 8" id="KW-1133">Transmembrane helix</keyword>
<organism evidence="10 11">
    <name type="scientific">Xaviernesmea rhizosphaerae</name>
    <dbReference type="NCBI Taxonomy" id="1672749"/>
    <lineage>
        <taxon>Bacteria</taxon>
        <taxon>Pseudomonadati</taxon>
        <taxon>Pseudomonadota</taxon>
        <taxon>Alphaproteobacteria</taxon>
        <taxon>Hyphomicrobiales</taxon>
        <taxon>Rhizobiaceae</taxon>
        <taxon>Rhizobium/Agrobacterium group</taxon>
        <taxon>Xaviernesmea</taxon>
    </lineage>
</organism>
<feature type="transmembrane region" description="Helical" evidence="8">
    <location>
        <begin position="30"/>
        <end position="48"/>
    </location>
</feature>
<dbReference type="InterPro" id="IPR003856">
    <property type="entry name" value="LPS_length_determ_N"/>
</dbReference>
<dbReference type="InterPro" id="IPR027417">
    <property type="entry name" value="P-loop_NTPase"/>
</dbReference>